<dbReference type="GeneID" id="94334955"/>
<dbReference type="AlphaFoldDB" id="A0AAD9PMK4"/>
<dbReference type="RefSeq" id="XP_067804496.1">
    <property type="nucleotide sequence ID" value="XM_067945705.1"/>
</dbReference>
<accession>A0AAD9PMK4</accession>
<name>A0AAD9PMK4_9APIC</name>
<evidence type="ECO:0000313" key="1">
    <source>
        <dbReference type="EMBL" id="KAK2197654.1"/>
    </source>
</evidence>
<gene>
    <name evidence="1" type="ORF">BdWA1_000657</name>
</gene>
<organism evidence="1 2">
    <name type="scientific">Babesia duncani</name>
    <dbReference type="NCBI Taxonomy" id="323732"/>
    <lineage>
        <taxon>Eukaryota</taxon>
        <taxon>Sar</taxon>
        <taxon>Alveolata</taxon>
        <taxon>Apicomplexa</taxon>
        <taxon>Aconoidasida</taxon>
        <taxon>Piroplasmida</taxon>
        <taxon>Babesiidae</taxon>
        <taxon>Babesia</taxon>
    </lineage>
</organism>
<sequence length="206" mass="23093">MKVVICLWSSVVFFKILFLLPLNLTIAQPQFTFDFTRDILAMNNNPNHIHLGSAADGIPFKTFTVNINKSNLVDTNKIYLTAESNISTGYMFMCLGILKADEYKEKNSMFSESLHNGMTREQKREAGMNGVNKYNLSVTGFKSQSSYKESDGIPGVIVGDNENSLAILSINRDIEIGSYVVLIGYGSPFRDETFNYIKELNITISE</sequence>
<evidence type="ECO:0000313" key="2">
    <source>
        <dbReference type="Proteomes" id="UP001214638"/>
    </source>
</evidence>
<dbReference type="EMBL" id="JALLKP010000001">
    <property type="protein sequence ID" value="KAK2197654.1"/>
    <property type="molecule type" value="Genomic_DNA"/>
</dbReference>
<proteinExistence type="predicted"/>
<keyword evidence="2" id="KW-1185">Reference proteome</keyword>
<protein>
    <submittedName>
        <fullName evidence="1">Uncharacterized protein</fullName>
    </submittedName>
</protein>
<dbReference type="KEGG" id="bdw:94334955"/>
<dbReference type="Proteomes" id="UP001214638">
    <property type="component" value="Unassembled WGS sequence"/>
</dbReference>
<comment type="caution">
    <text evidence="1">The sequence shown here is derived from an EMBL/GenBank/DDBJ whole genome shotgun (WGS) entry which is preliminary data.</text>
</comment>
<reference evidence="1" key="1">
    <citation type="journal article" date="2023" name="Nat. Microbiol.">
        <title>Babesia duncani multi-omics identifies virulence factors and drug targets.</title>
        <authorList>
            <person name="Singh P."/>
            <person name="Lonardi S."/>
            <person name="Liang Q."/>
            <person name="Vydyam P."/>
            <person name="Khabirova E."/>
            <person name="Fang T."/>
            <person name="Gihaz S."/>
            <person name="Thekkiniath J."/>
            <person name="Munshi M."/>
            <person name="Abel S."/>
            <person name="Ciampossin L."/>
            <person name="Batugedara G."/>
            <person name="Gupta M."/>
            <person name="Lu X.M."/>
            <person name="Lenz T."/>
            <person name="Chakravarty S."/>
            <person name="Cornillot E."/>
            <person name="Hu Y."/>
            <person name="Ma W."/>
            <person name="Gonzalez L.M."/>
            <person name="Sanchez S."/>
            <person name="Estrada K."/>
            <person name="Sanchez-Flores A."/>
            <person name="Montero E."/>
            <person name="Harb O.S."/>
            <person name="Le Roch K.G."/>
            <person name="Mamoun C.B."/>
        </authorList>
    </citation>
    <scope>NUCLEOTIDE SEQUENCE</scope>
    <source>
        <strain evidence="1">WA1</strain>
    </source>
</reference>